<feature type="compositionally biased region" description="Low complexity" evidence="2">
    <location>
        <begin position="564"/>
        <end position="579"/>
    </location>
</feature>
<feature type="region of interest" description="Disordered" evidence="2">
    <location>
        <begin position="1"/>
        <end position="22"/>
    </location>
</feature>
<keyword evidence="1" id="KW-0175">Coiled coil</keyword>
<dbReference type="PANTHER" id="PTHR21510:SF16">
    <property type="entry name" value="PROTEIN AKNAD1"/>
    <property type="match status" value="1"/>
</dbReference>
<gene>
    <name evidence="3" type="ORF">PODLI_1B016767</name>
</gene>
<name>A0AA35KG13_9SAUR</name>
<sequence length="971" mass="110623">MLYPEDNTDDEQEDLPYDGDLQNTYQHKCDSQNLENSTCVEDGSQHVFTLTPSHMSCHSKEKSDCKTQLPETKINLATLQRENDMESPKATEKELLAWDVNSLGRNQHLSNSNISDVLLRHFPQDELSSLCQLIDSETLPEISFTESFDETILNKIKISESTISLPKEEGKNLECCNSEREVKFESADKNWDLTEVKEFVMDKSVNPICDRKDCKEDNLQLVIEKEHAINEDFHYFSTPKEVYQEHKYFLETTSHNLKNGQRQVHYQLPDFSKVAPKVKIPKGKNSNSCPIPKKTTHTPNLLGKSEVVKDVLEVMNSLDSVATKNEEKGISTPELDQQLELLTKQAEAQNHIDHLRFNTKIPPCSNQNRPNPGIKSESPGITTEMSTVLPVTVPVKPMVGFSQSPFSELPSQRMISPLPSADAARQSSGNQRLLQNVTEEEKLFQMLKEQSKELKSKVETFSNCLTQDVFPVEERHQLLRLLKEQLDKLEWNYLATKEKHCTFRHQHPTYSSMSIGEFDPNRKVEGEIFKLGMLLEDIKEKIDKTACSPRSSAFVTSPSCTPCESASPYSSRSESPAISNISESQQKTASGMNIAKNKNYGDNRSQPMEMIPQRMYQQSNKGTQHHPFHQNQLELQTKYSCEDIVNPLEKSGLPANKQSTHQHCSFSPIKKAGELQSHKPLIGRGNKNDYSDQENTDGNLSYWEMRSPPPANPYNTNNQESNATILKERGSLTYPSDHRFLDELRNPAKDHIIIHPRLKIQLSSRQLCPCSSSRNKKMEHRKTIKEKPDCERYIFLEGKAMDLDLSGSDTEDTSFSHLLDSSSSEVCLEKSIKSHGSWTMGLQEQNEASSQKQSINLQRIYTKKQPEEFIERLCDRQNLHIPQTRYSRMHDTIILSPQYLTSRNIYGRSVCGLRNRHIKETHSKILSSTLDDVIQTANNLKKTTEHMVQVVSEDLAKAKIQTLSSLAASQY</sequence>
<keyword evidence="4" id="KW-1185">Reference proteome</keyword>
<organism evidence="3 4">
    <name type="scientific">Podarcis lilfordi</name>
    <name type="common">Lilford's wall lizard</name>
    <dbReference type="NCBI Taxonomy" id="74358"/>
    <lineage>
        <taxon>Eukaryota</taxon>
        <taxon>Metazoa</taxon>
        <taxon>Chordata</taxon>
        <taxon>Craniata</taxon>
        <taxon>Vertebrata</taxon>
        <taxon>Euteleostomi</taxon>
        <taxon>Lepidosauria</taxon>
        <taxon>Squamata</taxon>
        <taxon>Bifurcata</taxon>
        <taxon>Unidentata</taxon>
        <taxon>Episquamata</taxon>
        <taxon>Laterata</taxon>
        <taxon>Lacertibaenia</taxon>
        <taxon>Lacertidae</taxon>
        <taxon>Podarcis</taxon>
    </lineage>
</organism>
<evidence type="ECO:0000313" key="4">
    <source>
        <dbReference type="Proteomes" id="UP001178461"/>
    </source>
</evidence>
<feature type="region of interest" description="Disordered" evidence="2">
    <location>
        <begin position="552"/>
        <end position="606"/>
    </location>
</feature>
<feature type="coiled-coil region" evidence="1">
    <location>
        <begin position="430"/>
        <end position="499"/>
    </location>
</feature>
<feature type="compositionally biased region" description="Acidic residues" evidence="2">
    <location>
        <begin position="1"/>
        <end position="17"/>
    </location>
</feature>
<dbReference type="AlphaFoldDB" id="A0AA35KG13"/>
<dbReference type="PANTHER" id="PTHR21510">
    <property type="entry name" value="AKNA DOMAIN-CONTAINING PROTEIN"/>
    <property type="match status" value="1"/>
</dbReference>
<dbReference type="Proteomes" id="UP001178461">
    <property type="component" value="Chromosome 6"/>
</dbReference>
<proteinExistence type="predicted"/>
<evidence type="ECO:0000313" key="3">
    <source>
        <dbReference type="EMBL" id="CAI5776608.1"/>
    </source>
</evidence>
<accession>A0AA35KG13</accession>
<dbReference type="EMBL" id="OX395131">
    <property type="protein sequence ID" value="CAI5776608.1"/>
    <property type="molecule type" value="Genomic_DNA"/>
</dbReference>
<feature type="region of interest" description="Disordered" evidence="2">
    <location>
        <begin position="358"/>
        <end position="380"/>
    </location>
</feature>
<evidence type="ECO:0000256" key="2">
    <source>
        <dbReference type="SAM" id="MobiDB-lite"/>
    </source>
</evidence>
<reference evidence="3" key="1">
    <citation type="submission" date="2022-12" db="EMBL/GenBank/DDBJ databases">
        <authorList>
            <person name="Alioto T."/>
            <person name="Alioto T."/>
            <person name="Gomez Garrido J."/>
        </authorList>
    </citation>
    <scope>NUCLEOTIDE SEQUENCE</scope>
</reference>
<feature type="compositionally biased region" description="Polar residues" evidence="2">
    <location>
        <begin position="580"/>
        <end position="591"/>
    </location>
</feature>
<evidence type="ECO:0000256" key="1">
    <source>
        <dbReference type="SAM" id="Coils"/>
    </source>
</evidence>
<feature type="compositionally biased region" description="Polar residues" evidence="2">
    <location>
        <begin position="552"/>
        <end position="562"/>
    </location>
</feature>
<protein>
    <recommendedName>
        <fullName evidence="5">AKNA domain-containing protein</fullName>
    </recommendedName>
</protein>
<dbReference type="InterPro" id="IPR052655">
    <property type="entry name" value="AKNA_Centrosome-Trans_reg"/>
</dbReference>
<evidence type="ECO:0008006" key="5">
    <source>
        <dbReference type="Google" id="ProtNLM"/>
    </source>
</evidence>